<organism evidence="2 3">
    <name type="scientific">Ilyodon furcidens</name>
    <name type="common">goldbreast splitfin</name>
    <dbReference type="NCBI Taxonomy" id="33524"/>
    <lineage>
        <taxon>Eukaryota</taxon>
        <taxon>Metazoa</taxon>
        <taxon>Chordata</taxon>
        <taxon>Craniata</taxon>
        <taxon>Vertebrata</taxon>
        <taxon>Euteleostomi</taxon>
        <taxon>Actinopterygii</taxon>
        <taxon>Neopterygii</taxon>
        <taxon>Teleostei</taxon>
        <taxon>Neoteleostei</taxon>
        <taxon>Acanthomorphata</taxon>
        <taxon>Ovalentaria</taxon>
        <taxon>Atherinomorphae</taxon>
        <taxon>Cyprinodontiformes</taxon>
        <taxon>Goodeidae</taxon>
        <taxon>Ilyodon</taxon>
    </lineage>
</organism>
<protein>
    <submittedName>
        <fullName evidence="2">Uncharacterized protein</fullName>
    </submittedName>
</protein>
<feature type="compositionally biased region" description="Low complexity" evidence="1">
    <location>
        <begin position="11"/>
        <end position="23"/>
    </location>
</feature>
<gene>
    <name evidence="2" type="ORF">ILYODFUR_035176</name>
</gene>
<evidence type="ECO:0000313" key="2">
    <source>
        <dbReference type="EMBL" id="MEQ2231027.1"/>
    </source>
</evidence>
<comment type="caution">
    <text evidence="2">The sequence shown here is derived from an EMBL/GenBank/DDBJ whole genome shotgun (WGS) entry which is preliminary data.</text>
</comment>
<evidence type="ECO:0000313" key="3">
    <source>
        <dbReference type="Proteomes" id="UP001482620"/>
    </source>
</evidence>
<feature type="region of interest" description="Disordered" evidence="1">
    <location>
        <begin position="1"/>
        <end position="23"/>
    </location>
</feature>
<evidence type="ECO:0000256" key="1">
    <source>
        <dbReference type="SAM" id="MobiDB-lite"/>
    </source>
</evidence>
<keyword evidence="3" id="KW-1185">Reference proteome</keyword>
<sequence>MMTAAEHLRHPSSSSTSPSSPTQLLSAAATTIWLLTNRQEEGVGPDETAWDYGDDSTFLQMLHLQLVLL</sequence>
<proteinExistence type="predicted"/>
<reference evidence="2 3" key="1">
    <citation type="submission" date="2021-06" db="EMBL/GenBank/DDBJ databases">
        <authorList>
            <person name="Palmer J.M."/>
        </authorList>
    </citation>
    <scope>NUCLEOTIDE SEQUENCE [LARGE SCALE GENOMIC DNA]</scope>
    <source>
        <strain evidence="3">if_2019</strain>
        <tissue evidence="2">Muscle</tissue>
    </source>
</reference>
<name>A0ABV0TFK0_9TELE</name>
<dbReference type="EMBL" id="JAHRIQ010029767">
    <property type="protein sequence ID" value="MEQ2231027.1"/>
    <property type="molecule type" value="Genomic_DNA"/>
</dbReference>
<dbReference type="Proteomes" id="UP001482620">
    <property type="component" value="Unassembled WGS sequence"/>
</dbReference>
<accession>A0ABV0TFK0</accession>